<gene>
    <name evidence="3" type="ORF">CALCODRAFT_509848</name>
</gene>
<keyword evidence="4" id="KW-1185">Reference proteome</keyword>
<dbReference type="InterPro" id="IPR013149">
    <property type="entry name" value="ADH-like_C"/>
</dbReference>
<dbReference type="PANTHER" id="PTHR43205">
    <property type="entry name" value="PROSTAGLANDIN REDUCTASE"/>
    <property type="match status" value="1"/>
</dbReference>
<dbReference type="Proteomes" id="UP000076842">
    <property type="component" value="Unassembled WGS sequence"/>
</dbReference>
<reference evidence="3 4" key="1">
    <citation type="journal article" date="2016" name="Mol. Biol. Evol.">
        <title>Comparative Genomics of Early-Diverging Mushroom-Forming Fungi Provides Insights into the Origins of Lignocellulose Decay Capabilities.</title>
        <authorList>
            <person name="Nagy L.G."/>
            <person name="Riley R."/>
            <person name="Tritt A."/>
            <person name="Adam C."/>
            <person name="Daum C."/>
            <person name="Floudas D."/>
            <person name="Sun H."/>
            <person name="Yadav J.S."/>
            <person name="Pangilinan J."/>
            <person name="Larsson K.H."/>
            <person name="Matsuura K."/>
            <person name="Barry K."/>
            <person name="Labutti K."/>
            <person name="Kuo R."/>
            <person name="Ohm R.A."/>
            <person name="Bhattacharya S.S."/>
            <person name="Shirouzu T."/>
            <person name="Yoshinaga Y."/>
            <person name="Martin F.M."/>
            <person name="Grigoriev I.V."/>
            <person name="Hibbett D.S."/>
        </authorList>
    </citation>
    <scope>NUCLEOTIDE SEQUENCE [LARGE SCALE GENOMIC DNA]</scope>
    <source>
        <strain evidence="3 4">HHB12733</strain>
    </source>
</reference>
<dbReference type="GO" id="GO:0016628">
    <property type="term" value="F:oxidoreductase activity, acting on the CH-CH group of donors, NAD or NADP as acceptor"/>
    <property type="evidence" value="ECO:0007669"/>
    <property type="project" value="InterPro"/>
</dbReference>
<keyword evidence="1" id="KW-0560">Oxidoreductase</keyword>
<dbReference type="CDD" id="cd05288">
    <property type="entry name" value="PGDH"/>
    <property type="match status" value="1"/>
</dbReference>
<sequence length="349" mass="37846">MSTPSSYTRVVLATRPESGKPIDPSTVFSVKHEPLDLTPGVGELLVKVLYASMDPAMRSWLNASGSYMDPVPVGSTMRSIDLGVVVTSGAGCTLKPGDNVQGLFGWTEYALVREKHATKLPPPPPGSELLDFLGPLGPTGLTAYFGLKDIGLLKKGETLVVSGAAGATGSVVCQIGKKWGARVFGIAGGKEKCEWLEKECGVDKAIDYKSPTFHEDVKKYVGKFDVFFDNVGGEMLDFLLTRMNRHARVIICGGISEYNKARPAGLHSYLALINARARMEGFLFMDYEARFPEGMRELAGMLGRGELKRKFHVVEGVEKAPEALELLYTGGNEGKLVVKVGEQEIKPRM</sequence>
<dbReference type="InterPro" id="IPR041694">
    <property type="entry name" value="ADH_N_2"/>
</dbReference>
<evidence type="ECO:0000313" key="4">
    <source>
        <dbReference type="Proteomes" id="UP000076842"/>
    </source>
</evidence>
<dbReference type="EMBL" id="KV423987">
    <property type="protein sequence ID" value="KZT55907.1"/>
    <property type="molecule type" value="Genomic_DNA"/>
</dbReference>
<dbReference type="Gene3D" id="3.40.50.720">
    <property type="entry name" value="NAD(P)-binding Rossmann-like Domain"/>
    <property type="match status" value="1"/>
</dbReference>
<dbReference type="Pfam" id="PF00107">
    <property type="entry name" value="ADH_zinc_N"/>
    <property type="match status" value="1"/>
</dbReference>
<feature type="domain" description="Enoyl reductase (ER)" evidence="2">
    <location>
        <begin position="25"/>
        <end position="338"/>
    </location>
</feature>
<dbReference type="AlphaFoldDB" id="A0A165F030"/>
<dbReference type="SUPFAM" id="SSF51735">
    <property type="entry name" value="NAD(P)-binding Rossmann-fold domains"/>
    <property type="match status" value="1"/>
</dbReference>
<dbReference type="OrthoDB" id="809632at2759"/>
<dbReference type="InterPro" id="IPR045010">
    <property type="entry name" value="MDR_fam"/>
</dbReference>
<evidence type="ECO:0000256" key="1">
    <source>
        <dbReference type="ARBA" id="ARBA00023002"/>
    </source>
</evidence>
<dbReference type="Pfam" id="PF16884">
    <property type="entry name" value="ADH_N_2"/>
    <property type="match status" value="1"/>
</dbReference>
<evidence type="ECO:0000259" key="2">
    <source>
        <dbReference type="SMART" id="SM00829"/>
    </source>
</evidence>
<evidence type="ECO:0000313" key="3">
    <source>
        <dbReference type="EMBL" id="KZT55907.1"/>
    </source>
</evidence>
<dbReference type="Gene3D" id="3.90.180.10">
    <property type="entry name" value="Medium-chain alcohol dehydrogenases, catalytic domain"/>
    <property type="match status" value="1"/>
</dbReference>
<dbReference type="SUPFAM" id="SSF50129">
    <property type="entry name" value="GroES-like"/>
    <property type="match status" value="1"/>
</dbReference>
<dbReference type="InterPro" id="IPR036291">
    <property type="entry name" value="NAD(P)-bd_dom_sf"/>
</dbReference>
<dbReference type="InterPro" id="IPR020843">
    <property type="entry name" value="ER"/>
</dbReference>
<dbReference type="InterPro" id="IPR011032">
    <property type="entry name" value="GroES-like_sf"/>
</dbReference>
<dbReference type="FunFam" id="3.40.50.720:FF:000121">
    <property type="entry name" value="Prostaglandin reductase 2"/>
    <property type="match status" value="1"/>
</dbReference>
<proteinExistence type="predicted"/>
<dbReference type="PANTHER" id="PTHR43205:SF42">
    <property type="entry name" value="ALCOHOL DEHYDROGENASE, ZINC-CONTAINING (AFU_ORTHOLOGUE AFUA_7G04530)"/>
    <property type="match status" value="1"/>
</dbReference>
<organism evidence="3 4">
    <name type="scientific">Calocera cornea HHB12733</name>
    <dbReference type="NCBI Taxonomy" id="1353952"/>
    <lineage>
        <taxon>Eukaryota</taxon>
        <taxon>Fungi</taxon>
        <taxon>Dikarya</taxon>
        <taxon>Basidiomycota</taxon>
        <taxon>Agaricomycotina</taxon>
        <taxon>Dacrymycetes</taxon>
        <taxon>Dacrymycetales</taxon>
        <taxon>Dacrymycetaceae</taxon>
        <taxon>Calocera</taxon>
    </lineage>
</organism>
<name>A0A165F030_9BASI</name>
<protein>
    <submittedName>
        <fullName evidence="3">Alcohol dehydrogenase</fullName>
    </submittedName>
</protein>
<accession>A0A165F030</accession>
<dbReference type="InParanoid" id="A0A165F030"/>
<dbReference type="SMART" id="SM00829">
    <property type="entry name" value="PKS_ER"/>
    <property type="match status" value="1"/>
</dbReference>